<dbReference type="GeneID" id="119730502"/>
<dbReference type="GO" id="GO:0005509">
    <property type="term" value="F:calcium ion binding"/>
    <property type="evidence" value="ECO:0007669"/>
    <property type="project" value="InterPro"/>
</dbReference>
<evidence type="ECO:0000313" key="3">
    <source>
        <dbReference type="Proteomes" id="UP000887568"/>
    </source>
</evidence>
<dbReference type="GO" id="GO:0007160">
    <property type="term" value="P:cell-matrix adhesion"/>
    <property type="evidence" value="ECO:0007669"/>
    <property type="project" value="InterPro"/>
</dbReference>
<feature type="signal peptide" evidence="1">
    <location>
        <begin position="1"/>
        <end position="19"/>
    </location>
</feature>
<dbReference type="OMA" id="QFTIFEQ"/>
<reference evidence="2" key="1">
    <citation type="submission" date="2022-11" db="UniProtKB">
        <authorList>
            <consortium name="EnsemblMetazoa"/>
        </authorList>
    </citation>
    <scope>IDENTIFICATION</scope>
</reference>
<evidence type="ECO:0008006" key="4">
    <source>
        <dbReference type="Google" id="ProtNLM"/>
    </source>
</evidence>
<dbReference type="GO" id="GO:0005576">
    <property type="term" value="C:extracellular region"/>
    <property type="evidence" value="ECO:0007669"/>
    <property type="project" value="InterPro"/>
</dbReference>
<organism evidence="2 3">
    <name type="scientific">Patiria miniata</name>
    <name type="common">Bat star</name>
    <name type="synonym">Asterina miniata</name>
    <dbReference type="NCBI Taxonomy" id="46514"/>
    <lineage>
        <taxon>Eukaryota</taxon>
        <taxon>Metazoa</taxon>
        <taxon>Echinodermata</taxon>
        <taxon>Eleutherozoa</taxon>
        <taxon>Asterozoa</taxon>
        <taxon>Asteroidea</taxon>
        <taxon>Valvatacea</taxon>
        <taxon>Valvatida</taxon>
        <taxon>Asterinidae</taxon>
        <taxon>Patiria</taxon>
    </lineage>
</organism>
<feature type="chain" id="PRO_5038275674" description="Ependymin" evidence="1">
    <location>
        <begin position="20"/>
        <end position="215"/>
    </location>
</feature>
<dbReference type="Proteomes" id="UP000887568">
    <property type="component" value="Unplaced"/>
</dbReference>
<dbReference type="GeneID" id="119730343"/>
<dbReference type="InterPro" id="IPR001299">
    <property type="entry name" value="Ependymin"/>
</dbReference>
<dbReference type="OrthoDB" id="10001248at2759"/>
<dbReference type="GO" id="GO:0005764">
    <property type="term" value="C:lysosome"/>
    <property type="evidence" value="ECO:0007669"/>
    <property type="project" value="TreeGrafter"/>
</dbReference>
<dbReference type="PANTHER" id="PTHR10697">
    <property type="entry name" value="MAMMALIAN EPENDYMIN-RELATED PROTEIN 1"/>
    <property type="match status" value="1"/>
</dbReference>
<dbReference type="RefSeq" id="XP_038059386.1">
    <property type="nucleotide sequence ID" value="XM_038203458.1"/>
</dbReference>
<dbReference type="Pfam" id="PF00811">
    <property type="entry name" value="Ependymin"/>
    <property type="match status" value="1"/>
</dbReference>
<accession>A0A914A5N6</accession>
<sequence>MDVKPVLFLLLVAVALSQAQKKCCFPDQYEAMDGLITATVQSGQGMAQTLGVQFAFDYTNRRVGEFFQLSGSMYQYVLDYNKGIMYVINLTMKSCQKSPLPIKQMQHCVPSNATYGGSFYAGDHKLTADTFSYPVNEGQVAGNVTLSVTKDNCIPFSLSFIGSMGGNSMLSVSGYVNYSPGIQDPSKYFTIPNYCPTFFTPEPKEGHAFIMPFLL</sequence>
<evidence type="ECO:0000256" key="1">
    <source>
        <dbReference type="SAM" id="SignalP"/>
    </source>
</evidence>
<keyword evidence="3" id="KW-1185">Reference proteome</keyword>
<dbReference type="EnsemblMetazoa" id="XM_038203190.1">
    <property type="protein sequence ID" value="XP_038059118.1"/>
    <property type="gene ID" value="LOC119730343"/>
</dbReference>
<name>A0A914A5N6_PATMI</name>
<dbReference type="AlphaFoldDB" id="A0A914A5N6"/>
<evidence type="ECO:0000313" key="2">
    <source>
        <dbReference type="EnsemblMetazoa" id="XP_038059118.1"/>
    </source>
</evidence>
<dbReference type="RefSeq" id="XP_038059118.1">
    <property type="nucleotide sequence ID" value="XM_038203190.1"/>
</dbReference>
<dbReference type="PANTHER" id="PTHR10697:SF1">
    <property type="entry name" value="MAMMALIAN EPENDYMIN-RELATED PROTEIN 1"/>
    <property type="match status" value="1"/>
</dbReference>
<keyword evidence="1" id="KW-0732">Signal</keyword>
<protein>
    <recommendedName>
        <fullName evidence="4">Ependymin</fullName>
    </recommendedName>
</protein>
<dbReference type="EnsemblMetazoa" id="XM_038203458.1">
    <property type="protein sequence ID" value="XP_038059386.1"/>
    <property type="gene ID" value="LOC119730502"/>
</dbReference>
<proteinExistence type="predicted"/>